<name>A0ABM5JSD3_DIAVI</name>
<dbReference type="EnsemblMetazoa" id="XM_050644883.1">
    <property type="protein sequence ID" value="XP_050500840.1"/>
    <property type="gene ID" value="LOC114345109"/>
</dbReference>
<feature type="region of interest" description="Disordered" evidence="1">
    <location>
        <begin position="190"/>
        <end position="216"/>
    </location>
</feature>
<dbReference type="Proteomes" id="UP001652700">
    <property type="component" value="Unplaced"/>
</dbReference>
<organism evidence="2 3">
    <name type="scientific">Diabrotica virgifera virgifera</name>
    <name type="common">western corn rootworm</name>
    <dbReference type="NCBI Taxonomy" id="50390"/>
    <lineage>
        <taxon>Eukaryota</taxon>
        <taxon>Metazoa</taxon>
        <taxon>Ecdysozoa</taxon>
        <taxon>Arthropoda</taxon>
        <taxon>Hexapoda</taxon>
        <taxon>Insecta</taxon>
        <taxon>Pterygota</taxon>
        <taxon>Neoptera</taxon>
        <taxon>Endopterygota</taxon>
        <taxon>Coleoptera</taxon>
        <taxon>Polyphaga</taxon>
        <taxon>Cucujiformia</taxon>
        <taxon>Chrysomeloidea</taxon>
        <taxon>Chrysomelidae</taxon>
        <taxon>Galerucinae</taxon>
        <taxon>Diabroticina</taxon>
        <taxon>Diabroticites</taxon>
        <taxon>Diabrotica</taxon>
    </lineage>
</organism>
<keyword evidence="3" id="KW-1185">Reference proteome</keyword>
<evidence type="ECO:0000313" key="3">
    <source>
        <dbReference type="Proteomes" id="UP001652700"/>
    </source>
</evidence>
<dbReference type="GeneID" id="114345109"/>
<evidence type="ECO:0000256" key="1">
    <source>
        <dbReference type="SAM" id="MobiDB-lite"/>
    </source>
</evidence>
<proteinExistence type="predicted"/>
<feature type="compositionally biased region" description="Basic and acidic residues" evidence="1">
    <location>
        <begin position="200"/>
        <end position="216"/>
    </location>
</feature>
<sequence length="446" mass="51584">MSKLIRDQQIDLKLNGDKVNIQARYKSSYNNTASSKSLSLAKRFLRPASTIPSLNLEERTNSDNETISANRPASAGYIPKRSHYFHKCYLNSLEDGTEDFEDDILPSSFILQDMLNVPANCWKMETQKQLDCLDNSDLELVQLNSKSKANIVEEQFSVSSVENEIKKMLDKNKIEKKIFSDFNDNYSLSPGLTSKPPLPKRPDSGQKSFSDWRTRNDSERDMDAISAYLTLKYETEMSKTSKDNIQSSPTNDLKIENDYFEKLSLKKKWQKLTNAEEVLILKEDILASNNKRYNNEINASNEGELVPNLPIIIISKEVDVLQNEYQTDKYLQQLKKSHELLERNMTDSSKIVEKCISPWSNNNIIPDISDIDLDKLLDEKCYSLNRNDHNFKNDEKFAKNSLKVLNKEIMPKPVELTESKLISKDKYINQKQQESGIVYYFHYYII</sequence>
<reference evidence="2" key="1">
    <citation type="submission" date="2025-05" db="UniProtKB">
        <authorList>
            <consortium name="EnsemblMetazoa"/>
        </authorList>
    </citation>
    <scope>IDENTIFICATION</scope>
</reference>
<evidence type="ECO:0000313" key="2">
    <source>
        <dbReference type="EnsemblMetazoa" id="XP_050500840.1"/>
    </source>
</evidence>
<protein>
    <submittedName>
        <fullName evidence="2">Uncharacterized protein</fullName>
    </submittedName>
</protein>
<accession>A0ABM5JSD3</accession>
<dbReference type="RefSeq" id="XP_050500840.1">
    <property type="nucleotide sequence ID" value="XM_050644883.1"/>
</dbReference>